<dbReference type="Gene3D" id="3.40.50.300">
    <property type="entry name" value="P-loop containing nucleotide triphosphate hydrolases"/>
    <property type="match status" value="1"/>
</dbReference>
<sequence length="593" mass="66708">MNRPLDFYQEKINQYTTTVNQLQQRWLLLSTLRLLSFVAMLVAGYYWIKQDHSLPLGLAVFFLIIFIVLVRIALTIRDQKQLASKLVFINQNEKNILLQQPNGFPDGKAFAAGGEYAADLDIFGPGSLFHLLNRTTTSHGTEQLAGLLQQPPLSPDTIAARQEAVKALSKQTDLRQLLAAHGLLHEEKEGNLHAILSWLQLPTVVRHLGWINIVRWLLPLYNLGALVYFLYTDNYGLLIPGILVSWLITGAFTKKILAQHTLLSKKQSILQQYAAILHLFSQAEDNGSTLMQQQKAVALEAHQAIKKLSALAGLFDQRLNLLVNFFLNSFGLYDIHCMWALDNWKNRYKDRFAGWIDCVGSIETLHSLASFAFNNPGYQYPEVVTGKPILAASQLGHPLIAPEQTVANDCDFGTAEQLILVTGSNMSGKTTFLRTLGVNLVLAQSGGPVCASSFRFTPMNILSSIRVSDSLQEHTSYFMAELKKLQQIVHYLQQQSAPALILIDEILRGTNSEDKTHGSEMFIKKLLQYNCLTLFATHDLMLSKLEQELPGQVNNYCFESTLRDGELYFDYTLQRGVAKNRNASFLMEKMEII</sequence>
<keyword evidence="2" id="KW-0067">ATP-binding</keyword>
<gene>
    <name evidence="6" type="ORF">P0Y53_20230</name>
</gene>
<dbReference type="Pfam" id="PF00488">
    <property type="entry name" value="MutS_V"/>
    <property type="match status" value="1"/>
</dbReference>
<dbReference type="EMBL" id="CP119311">
    <property type="protein sequence ID" value="WEK34822.1"/>
    <property type="molecule type" value="Genomic_DNA"/>
</dbReference>
<keyword evidence="3" id="KW-0238">DNA-binding</keyword>
<feature type="domain" description="DNA mismatch repair proteins mutS family" evidence="5">
    <location>
        <begin position="416"/>
        <end position="588"/>
    </location>
</feature>
<evidence type="ECO:0000313" key="6">
    <source>
        <dbReference type="EMBL" id="WEK34822.1"/>
    </source>
</evidence>
<proteinExistence type="predicted"/>
<evidence type="ECO:0000259" key="5">
    <source>
        <dbReference type="SMART" id="SM00534"/>
    </source>
</evidence>
<dbReference type="GO" id="GO:0140664">
    <property type="term" value="F:ATP-dependent DNA damage sensor activity"/>
    <property type="evidence" value="ECO:0007669"/>
    <property type="project" value="InterPro"/>
</dbReference>
<dbReference type="GO" id="GO:0005524">
    <property type="term" value="F:ATP binding"/>
    <property type="evidence" value="ECO:0007669"/>
    <property type="project" value="UniProtKB-KW"/>
</dbReference>
<feature type="transmembrane region" description="Helical" evidence="4">
    <location>
        <begin position="54"/>
        <end position="74"/>
    </location>
</feature>
<accession>A0AAJ6BG10</accession>
<dbReference type="GO" id="GO:0006298">
    <property type="term" value="P:mismatch repair"/>
    <property type="evidence" value="ECO:0007669"/>
    <property type="project" value="InterPro"/>
</dbReference>
<dbReference type="AlphaFoldDB" id="A0AAJ6BG10"/>
<keyword evidence="1" id="KW-0547">Nucleotide-binding</keyword>
<organism evidence="6 7">
    <name type="scientific">Candidatus Pseudobacter hemicellulosilyticus</name>
    <dbReference type="NCBI Taxonomy" id="3121375"/>
    <lineage>
        <taxon>Bacteria</taxon>
        <taxon>Pseudomonadati</taxon>
        <taxon>Bacteroidota</taxon>
        <taxon>Chitinophagia</taxon>
        <taxon>Chitinophagales</taxon>
        <taxon>Chitinophagaceae</taxon>
        <taxon>Pseudobacter</taxon>
    </lineage>
</organism>
<dbReference type="InterPro" id="IPR036187">
    <property type="entry name" value="DNA_mismatch_repair_MutS_sf"/>
</dbReference>
<dbReference type="PANTHER" id="PTHR11361:SF99">
    <property type="entry name" value="DNA MISMATCH REPAIR PROTEIN"/>
    <property type="match status" value="1"/>
</dbReference>
<evidence type="ECO:0000256" key="3">
    <source>
        <dbReference type="ARBA" id="ARBA00023125"/>
    </source>
</evidence>
<dbReference type="SUPFAM" id="SSF48334">
    <property type="entry name" value="DNA repair protein MutS, domain III"/>
    <property type="match status" value="1"/>
</dbReference>
<name>A0AAJ6BG10_9BACT</name>
<dbReference type="GO" id="GO:0030983">
    <property type="term" value="F:mismatched DNA binding"/>
    <property type="evidence" value="ECO:0007669"/>
    <property type="project" value="InterPro"/>
</dbReference>
<dbReference type="InterPro" id="IPR045076">
    <property type="entry name" value="MutS"/>
</dbReference>
<keyword evidence="4" id="KW-0812">Transmembrane</keyword>
<dbReference type="PANTHER" id="PTHR11361">
    <property type="entry name" value="DNA MISMATCH REPAIR PROTEIN MUTS FAMILY MEMBER"/>
    <property type="match status" value="1"/>
</dbReference>
<feature type="transmembrane region" description="Helical" evidence="4">
    <location>
        <begin position="237"/>
        <end position="257"/>
    </location>
</feature>
<evidence type="ECO:0000256" key="4">
    <source>
        <dbReference type="SAM" id="Phobius"/>
    </source>
</evidence>
<evidence type="ECO:0000313" key="7">
    <source>
        <dbReference type="Proteomes" id="UP001220610"/>
    </source>
</evidence>
<reference evidence="6" key="1">
    <citation type="submission" date="2023-03" db="EMBL/GenBank/DDBJ databases">
        <title>Andean soil-derived lignocellulolytic bacterial consortium as a source of novel taxa and putative plastic-active enzymes.</title>
        <authorList>
            <person name="Diaz-Garcia L."/>
            <person name="Chuvochina M."/>
            <person name="Feuerriegel G."/>
            <person name="Bunk B."/>
            <person name="Sproer C."/>
            <person name="Streit W.R."/>
            <person name="Rodriguez L.M."/>
            <person name="Overmann J."/>
            <person name="Jimenez D.J."/>
        </authorList>
    </citation>
    <scope>NUCLEOTIDE SEQUENCE</scope>
    <source>
        <strain evidence="6">MAG 7</strain>
    </source>
</reference>
<dbReference type="Pfam" id="PF05192">
    <property type="entry name" value="MutS_III"/>
    <property type="match status" value="1"/>
</dbReference>
<dbReference type="GO" id="GO:0005829">
    <property type="term" value="C:cytosol"/>
    <property type="evidence" value="ECO:0007669"/>
    <property type="project" value="TreeGrafter"/>
</dbReference>
<keyword evidence="4" id="KW-1133">Transmembrane helix</keyword>
<dbReference type="SUPFAM" id="SSF52540">
    <property type="entry name" value="P-loop containing nucleoside triphosphate hydrolases"/>
    <property type="match status" value="1"/>
</dbReference>
<feature type="transmembrane region" description="Helical" evidence="4">
    <location>
        <begin position="26"/>
        <end position="48"/>
    </location>
</feature>
<dbReference type="Proteomes" id="UP001220610">
    <property type="component" value="Chromosome"/>
</dbReference>
<evidence type="ECO:0000256" key="1">
    <source>
        <dbReference type="ARBA" id="ARBA00022741"/>
    </source>
</evidence>
<dbReference type="InterPro" id="IPR007696">
    <property type="entry name" value="DNA_mismatch_repair_MutS_core"/>
</dbReference>
<dbReference type="Gene3D" id="1.10.1420.10">
    <property type="match status" value="1"/>
</dbReference>
<protein>
    <recommendedName>
        <fullName evidence="5">DNA mismatch repair proteins mutS family domain-containing protein</fullName>
    </recommendedName>
</protein>
<dbReference type="InterPro" id="IPR027417">
    <property type="entry name" value="P-loop_NTPase"/>
</dbReference>
<evidence type="ECO:0000256" key="2">
    <source>
        <dbReference type="ARBA" id="ARBA00022840"/>
    </source>
</evidence>
<dbReference type="InterPro" id="IPR000432">
    <property type="entry name" value="DNA_mismatch_repair_MutS_C"/>
</dbReference>
<dbReference type="SMART" id="SM00534">
    <property type="entry name" value="MUTSac"/>
    <property type="match status" value="1"/>
</dbReference>
<keyword evidence="4" id="KW-0472">Membrane</keyword>